<feature type="compositionally biased region" description="Acidic residues" evidence="1">
    <location>
        <begin position="264"/>
        <end position="274"/>
    </location>
</feature>
<feature type="non-terminal residue" evidence="2">
    <location>
        <position position="327"/>
    </location>
</feature>
<comment type="caution">
    <text evidence="2">The sequence shown here is derived from an EMBL/GenBank/DDBJ whole genome shotgun (WGS) entry which is preliminary data.</text>
</comment>
<organism evidence="2 3">
    <name type="scientific">Streblomastix strix</name>
    <dbReference type="NCBI Taxonomy" id="222440"/>
    <lineage>
        <taxon>Eukaryota</taxon>
        <taxon>Metamonada</taxon>
        <taxon>Preaxostyla</taxon>
        <taxon>Oxymonadida</taxon>
        <taxon>Streblomastigidae</taxon>
        <taxon>Streblomastix</taxon>
    </lineage>
</organism>
<protein>
    <submittedName>
        <fullName evidence="2">Uncharacterized protein</fullName>
    </submittedName>
</protein>
<accession>A0A5J4TBE6</accession>
<feature type="compositionally biased region" description="Low complexity" evidence="1">
    <location>
        <begin position="125"/>
        <end position="138"/>
    </location>
</feature>
<name>A0A5J4TBE6_9EUKA</name>
<dbReference type="EMBL" id="SNRW01034385">
    <property type="protein sequence ID" value="KAA6355588.1"/>
    <property type="molecule type" value="Genomic_DNA"/>
</dbReference>
<feature type="compositionally biased region" description="Low complexity" evidence="1">
    <location>
        <begin position="275"/>
        <end position="299"/>
    </location>
</feature>
<evidence type="ECO:0000256" key="1">
    <source>
        <dbReference type="SAM" id="MobiDB-lite"/>
    </source>
</evidence>
<gene>
    <name evidence="2" type="ORF">EZS28_048885</name>
</gene>
<dbReference type="AlphaFoldDB" id="A0A5J4TBE6"/>
<sequence>MKTLDILLSKGMKTLKWSSPNVMSYAGKCKQMCAEVMRLVQEFKERHRRIVDSVLYPLSKIPLIFIDPKHNYRSDEFYQTQGLWRSKMKLKMQAMSHELQDILKEMYGPFKEDPLAAAAEANQQGFDQGNNNQGQNNGMITNQDTDQQQQQGQQGKGRKPPISASMLEIQKAWNNYLKQVDEMILEALHLSVKRSLNDLLLALVGDNKSELSPLFMMDAILQNAKTEWKPPIKDLRDMIQEVRNEAMACSQSFPKVYQEGKSSDDDEEEGDIEDGQQQQGQQGQGLDKTQSGVSGAGSNISGGGGGIQPIQSVTGGAQPIVDRKQQQ</sequence>
<reference evidence="2 3" key="1">
    <citation type="submission" date="2019-03" db="EMBL/GenBank/DDBJ databases">
        <title>Single cell metagenomics reveals metabolic interactions within the superorganism composed of flagellate Streblomastix strix and complex community of Bacteroidetes bacteria on its surface.</title>
        <authorList>
            <person name="Treitli S.C."/>
            <person name="Kolisko M."/>
            <person name="Husnik F."/>
            <person name="Keeling P."/>
            <person name="Hampl V."/>
        </authorList>
    </citation>
    <scope>NUCLEOTIDE SEQUENCE [LARGE SCALE GENOMIC DNA]</scope>
    <source>
        <strain evidence="2">ST1C</strain>
    </source>
</reference>
<feature type="region of interest" description="Disordered" evidence="1">
    <location>
        <begin position="250"/>
        <end position="327"/>
    </location>
</feature>
<dbReference type="Proteomes" id="UP000324800">
    <property type="component" value="Unassembled WGS sequence"/>
</dbReference>
<evidence type="ECO:0000313" key="2">
    <source>
        <dbReference type="EMBL" id="KAA6355588.1"/>
    </source>
</evidence>
<feature type="region of interest" description="Disordered" evidence="1">
    <location>
        <begin position="125"/>
        <end position="161"/>
    </location>
</feature>
<proteinExistence type="predicted"/>
<evidence type="ECO:0000313" key="3">
    <source>
        <dbReference type="Proteomes" id="UP000324800"/>
    </source>
</evidence>